<evidence type="ECO:0000256" key="1">
    <source>
        <dbReference type="SAM" id="SignalP"/>
    </source>
</evidence>
<keyword evidence="1" id="KW-0732">Signal</keyword>
<feature type="signal peptide" evidence="1">
    <location>
        <begin position="1"/>
        <end position="23"/>
    </location>
</feature>
<gene>
    <name evidence="2" type="ORF">IDH41_27770</name>
</gene>
<name>A0A927CRX8_9BACL</name>
<comment type="caution">
    <text evidence="2">The sequence shown here is derived from an EMBL/GenBank/DDBJ whole genome shotgun (WGS) entry which is preliminary data.</text>
</comment>
<sequence length="256" mass="28299">MKAGLSLMLILSLFLGLSSSVFAEEIVTQTSNEKIESVQYFTQKENQVYSVQINEELKGNINDVLKSNPEVATELNTQIINNEISPMSIVRNPGWTYYLIREDFEYTGQSNFVMDVGPRTNETFLISVAKGKTLTKTSSTTVTGSLTIGGEAGLQSPIAKVISLQFTGSVTGTIQRTWGTTISFTGPAESSSYNSRNYYGGIQYDSLRAYVDITKVYQAFDAQGNNRGYVYDTPVNVYVDAVKVPKAIEWSVDVKY</sequence>
<proteinExistence type="predicted"/>
<dbReference type="AlphaFoldDB" id="A0A927CRX8"/>
<accession>A0A927CRX8</accession>
<organism evidence="2 3">
    <name type="scientific">Paenibacillus arenilitoris</name>
    <dbReference type="NCBI Taxonomy" id="2772299"/>
    <lineage>
        <taxon>Bacteria</taxon>
        <taxon>Bacillati</taxon>
        <taxon>Bacillota</taxon>
        <taxon>Bacilli</taxon>
        <taxon>Bacillales</taxon>
        <taxon>Paenibacillaceae</taxon>
        <taxon>Paenibacillus</taxon>
    </lineage>
</organism>
<evidence type="ECO:0000313" key="2">
    <source>
        <dbReference type="EMBL" id="MBD2872385.1"/>
    </source>
</evidence>
<evidence type="ECO:0000313" key="3">
    <source>
        <dbReference type="Proteomes" id="UP000632125"/>
    </source>
</evidence>
<feature type="chain" id="PRO_5037839791" evidence="1">
    <location>
        <begin position="24"/>
        <end position="256"/>
    </location>
</feature>
<dbReference type="RefSeq" id="WP_190867016.1">
    <property type="nucleotide sequence ID" value="NZ_JACXIY010000047.1"/>
</dbReference>
<dbReference type="Proteomes" id="UP000632125">
    <property type="component" value="Unassembled WGS sequence"/>
</dbReference>
<dbReference type="EMBL" id="JACXIY010000047">
    <property type="protein sequence ID" value="MBD2872385.1"/>
    <property type="molecule type" value="Genomic_DNA"/>
</dbReference>
<keyword evidence="3" id="KW-1185">Reference proteome</keyword>
<protein>
    <submittedName>
        <fullName evidence="2">Uncharacterized protein</fullName>
    </submittedName>
</protein>
<reference evidence="2" key="1">
    <citation type="submission" date="2020-09" db="EMBL/GenBank/DDBJ databases">
        <title>A novel bacterium of genus Paenibacillus, isolated from South China Sea.</title>
        <authorList>
            <person name="Huang H."/>
            <person name="Mo K."/>
            <person name="Hu Y."/>
        </authorList>
    </citation>
    <scope>NUCLEOTIDE SEQUENCE</scope>
    <source>
        <strain evidence="2">IB182493</strain>
    </source>
</reference>